<dbReference type="GO" id="GO:0005634">
    <property type="term" value="C:nucleus"/>
    <property type="evidence" value="ECO:0007669"/>
    <property type="project" value="UniProtKB-ARBA"/>
</dbReference>
<evidence type="ECO:0000256" key="7">
    <source>
        <dbReference type="ARBA" id="ARBA00022842"/>
    </source>
</evidence>
<dbReference type="PANTHER" id="PTHR42648:SF11">
    <property type="entry name" value="TRANSPOSON TY4-P GAG-POL POLYPROTEIN"/>
    <property type="match status" value="1"/>
</dbReference>
<keyword evidence="12" id="KW-0233">DNA recombination</keyword>
<evidence type="ECO:0000313" key="16">
    <source>
        <dbReference type="EMBL" id="MBW0495273.1"/>
    </source>
</evidence>
<evidence type="ECO:0000256" key="1">
    <source>
        <dbReference type="ARBA" id="ARBA00022578"/>
    </source>
</evidence>
<keyword evidence="11" id="KW-0239">DNA-directed DNA polymerase</keyword>
<organism evidence="16 17">
    <name type="scientific">Austropuccinia psidii MF-1</name>
    <dbReference type="NCBI Taxonomy" id="1389203"/>
    <lineage>
        <taxon>Eukaryota</taxon>
        <taxon>Fungi</taxon>
        <taxon>Dikarya</taxon>
        <taxon>Basidiomycota</taxon>
        <taxon>Pucciniomycotina</taxon>
        <taxon>Pucciniomycetes</taxon>
        <taxon>Pucciniales</taxon>
        <taxon>Sphaerophragmiaceae</taxon>
        <taxon>Austropuccinia</taxon>
    </lineage>
</organism>
<evidence type="ECO:0000256" key="3">
    <source>
        <dbReference type="ARBA" id="ARBA00022722"/>
    </source>
</evidence>
<evidence type="ECO:0000256" key="11">
    <source>
        <dbReference type="ARBA" id="ARBA00022932"/>
    </source>
</evidence>
<name>A0A9Q3D4K7_9BASI</name>
<keyword evidence="10" id="KW-0695">RNA-directed DNA polymerase</keyword>
<keyword evidence="17" id="KW-1185">Reference proteome</keyword>
<keyword evidence="1" id="KW-0815">Transposition</keyword>
<dbReference type="GO" id="GO:0032196">
    <property type="term" value="P:transposition"/>
    <property type="evidence" value="ECO:0007669"/>
    <property type="project" value="UniProtKB-KW"/>
</dbReference>
<dbReference type="Gene3D" id="3.30.420.10">
    <property type="entry name" value="Ribonuclease H-like superfamily/Ribonuclease H"/>
    <property type="match status" value="1"/>
</dbReference>
<feature type="domain" description="Integrase catalytic" evidence="15">
    <location>
        <begin position="274"/>
        <end position="451"/>
    </location>
</feature>
<comment type="catalytic activity">
    <reaction evidence="13">
        <text>DNA(n) + a 2'-deoxyribonucleoside 5'-triphosphate = DNA(n+1) + diphosphate</text>
        <dbReference type="Rhea" id="RHEA:22508"/>
        <dbReference type="Rhea" id="RHEA-COMP:17339"/>
        <dbReference type="Rhea" id="RHEA-COMP:17340"/>
        <dbReference type="ChEBI" id="CHEBI:33019"/>
        <dbReference type="ChEBI" id="CHEBI:61560"/>
        <dbReference type="ChEBI" id="CHEBI:173112"/>
        <dbReference type="EC" id="2.7.7.49"/>
    </reaction>
</comment>
<dbReference type="OrthoDB" id="7691805at2759"/>
<evidence type="ECO:0000256" key="4">
    <source>
        <dbReference type="ARBA" id="ARBA00022723"/>
    </source>
</evidence>
<dbReference type="InterPro" id="IPR012337">
    <property type="entry name" value="RNaseH-like_sf"/>
</dbReference>
<evidence type="ECO:0000256" key="10">
    <source>
        <dbReference type="ARBA" id="ARBA00022918"/>
    </source>
</evidence>
<dbReference type="PANTHER" id="PTHR42648">
    <property type="entry name" value="TRANSPOSASE, PUTATIVE-RELATED"/>
    <property type="match status" value="1"/>
</dbReference>
<keyword evidence="4" id="KW-0479">Metal-binding</keyword>
<dbReference type="GO" id="GO:0003964">
    <property type="term" value="F:RNA-directed DNA polymerase activity"/>
    <property type="evidence" value="ECO:0007669"/>
    <property type="project" value="UniProtKB-KW"/>
</dbReference>
<dbReference type="EMBL" id="AVOT02013007">
    <property type="protein sequence ID" value="MBW0495273.1"/>
    <property type="molecule type" value="Genomic_DNA"/>
</dbReference>
<dbReference type="GO" id="GO:0016787">
    <property type="term" value="F:hydrolase activity"/>
    <property type="evidence" value="ECO:0007669"/>
    <property type="project" value="UniProtKB-KW"/>
</dbReference>
<keyword evidence="5" id="KW-0255">Endonuclease</keyword>
<dbReference type="GO" id="GO:0006310">
    <property type="term" value="P:DNA recombination"/>
    <property type="evidence" value="ECO:0007669"/>
    <property type="project" value="UniProtKB-KW"/>
</dbReference>
<evidence type="ECO:0000256" key="8">
    <source>
        <dbReference type="ARBA" id="ARBA00022884"/>
    </source>
</evidence>
<dbReference type="GO" id="GO:0003723">
    <property type="term" value="F:RNA binding"/>
    <property type="evidence" value="ECO:0007669"/>
    <property type="project" value="UniProtKB-KW"/>
</dbReference>
<gene>
    <name evidence="16" type="ORF">O181_034988</name>
</gene>
<keyword evidence="7" id="KW-0460">Magnesium</keyword>
<dbReference type="InterPro" id="IPR036397">
    <property type="entry name" value="RNaseH_sf"/>
</dbReference>
<keyword evidence="11" id="KW-0808">Transferase</keyword>
<dbReference type="PROSITE" id="PS50994">
    <property type="entry name" value="INTEGRASE"/>
    <property type="match status" value="1"/>
</dbReference>
<evidence type="ECO:0000256" key="2">
    <source>
        <dbReference type="ARBA" id="ARBA00022695"/>
    </source>
</evidence>
<dbReference type="GO" id="GO:0015074">
    <property type="term" value="P:DNA integration"/>
    <property type="evidence" value="ECO:0007669"/>
    <property type="project" value="UniProtKB-KW"/>
</dbReference>
<evidence type="ECO:0000256" key="13">
    <source>
        <dbReference type="ARBA" id="ARBA00048173"/>
    </source>
</evidence>
<evidence type="ECO:0000313" key="17">
    <source>
        <dbReference type="Proteomes" id="UP000765509"/>
    </source>
</evidence>
<keyword evidence="3" id="KW-0540">Nuclease</keyword>
<dbReference type="GO" id="GO:0004519">
    <property type="term" value="F:endonuclease activity"/>
    <property type="evidence" value="ECO:0007669"/>
    <property type="project" value="UniProtKB-KW"/>
</dbReference>
<accession>A0A9Q3D4K7</accession>
<evidence type="ECO:0000256" key="5">
    <source>
        <dbReference type="ARBA" id="ARBA00022759"/>
    </source>
</evidence>
<proteinExistence type="predicted"/>
<sequence>MTPVTNKWNKENLEAISIISSRVSHHLFIKVVKKYSTNAQQLWTILKEQYASKKVSNRGHFWMQWLRSLYDGNIQSYIDKSRILIMSLETVNINIPAKCHSFTLLVLERLQDYHENSRAQVSNQVPAPTTLVSESAHPYKIMYYCTNGKHNPMCTTHTKESSHLSTAQALMTRENIKIDPQELIIDCGATHQMINSRSLFSSFIKTSSIGVCTGDSASSLLLKVSGTVDILINNLLRLCKGDLVISRSGALFTLKSDEKFGIKGRMFNNLMRVEYTLPSALVTGTKIDHWHQQLGHPVGLISPSCLSGNKYFLTIVDQSTSFKIVQLLKHKSEAFKQFVIVMTYMKDLHDKSLKNLVSDRGGEFMNSNFKLLAEMQGFLHVFSPPNTPQNNGYAKQANRTILKKTRCLLNSSGLPNHYWAKALNMAVFLSNLIPTPSIFNLSPYSLLTGNPP</sequence>
<evidence type="ECO:0000256" key="6">
    <source>
        <dbReference type="ARBA" id="ARBA00022801"/>
    </source>
</evidence>
<protein>
    <recommendedName>
        <fullName evidence="15">Integrase catalytic domain-containing protein</fullName>
    </recommendedName>
</protein>
<dbReference type="InterPro" id="IPR001584">
    <property type="entry name" value="Integrase_cat-core"/>
</dbReference>
<dbReference type="SUPFAM" id="SSF53098">
    <property type="entry name" value="Ribonuclease H-like"/>
    <property type="match status" value="1"/>
</dbReference>
<dbReference type="Proteomes" id="UP000765509">
    <property type="component" value="Unassembled WGS sequence"/>
</dbReference>
<dbReference type="GO" id="GO:0003887">
    <property type="term" value="F:DNA-directed DNA polymerase activity"/>
    <property type="evidence" value="ECO:0007669"/>
    <property type="project" value="UniProtKB-KW"/>
</dbReference>
<keyword evidence="2" id="KW-0548">Nucleotidyltransferase</keyword>
<dbReference type="InterPro" id="IPR039537">
    <property type="entry name" value="Retrotran_Ty1/copia-like"/>
</dbReference>
<comment type="caution">
    <text evidence="16">The sequence shown here is derived from an EMBL/GenBank/DDBJ whole genome shotgun (WGS) entry which is preliminary data.</text>
</comment>
<keyword evidence="6" id="KW-0378">Hydrolase</keyword>
<dbReference type="AlphaFoldDB" id="A0A9Q3D4K7"/>
<keyword evidence="8" id="KW-0694">RNA-binding</keyword>
<evidence type="ECO:0000256" key="12">
    <source>
        <dbReference type="ARBA" id="ARBA00023172"/>
    </source>
</evidence>
<reference evidence="16" key="1">
    <citation type="submission" date="2021-03" db="EMBL/GenBank/DDBJ databases">
        <title>Draft genome sequence of rust myrtle Austropuccinia psidii MF-1, a brazilian biotype.</title>
        <authorList>
            <person name="Quecine M.C."/>
            <person name="Pachon D.M.R."/>
            <person name="Bonatelli M.L."/>
            <person name="Correr F.H."/>
            <person name="Franceschini L.M."/>
            <person name="Leite T.F."/>
            <person name="Margarido G.R.A."/>
            <person name="Almeida C.A."/>
            <person name="Ferrarezi J.A."/>
            <person name="Labate C.A."/>
        </authorList>
    </citation>
    <scope>NUCLEOTIDE SEQUENCE</scope>
    <source>
        <strain evidence="16">MF-1</strain>
    </source>
</reference>
<evidence type="ECO:0000259" key="15">
    <source>
        <dbReference type="PROSITE" id="PS50994"/>
    </source>
</evidence>
<evidence type="ECO:0000256" key="9">
    <source>
        <dbReference type="ARBA" id="ARBA00022908"/>
    </source>
</evidence>
<dbReference type="GO" id="GO:0046872">
    <property type="term" value="F:metal ion binding"/>
    <property type="evidence" value="ECO:0007669"/>
    <property type="project" value="UniProtKB-KW"/>
</dbReference>
<evidence type="ECO:0000256" key="14">
    <source>
        <dbReference type="ARBA" id="ARBA00049244"/>
    </source>
</evidence>
<keyword evidence="9" id="KW-0229">DNA integration</keyword>
<comment type="catalytic activity">
    <reaction evidence="14">
        <text>DNA(n) + a 2'-deoxyribonucleoside 5'-triphosphate = DNA(n+1) + diphosphate</text>
        <dbReference type="Rhea" id="RHEA:22508"/>
        <dbReference type="Rhea" id="RHEA-COMP:17339"/>
        <dbReference type="Rhea" id="RHEA-COMP:17340"/>
        <dbReference type="ChEBI" id="CHEBI:33019"/>
        <dbReference type="ChEBI" id="CHEBI:61560"/>
        <dbReference type="ChEBI" id="CHEBI:173112"/>
        <dbReference type="EC" id="2.7.7.7"/>
    </reaction>
</comment>